<name>A0A3B4D2W0_PYGNA</name>
<protein>
    <submittedName>
        <fullName evidence="1">Uncharacterized protein</fullName>
    </submittedName>
</protein>
<dbReference type="GeneTree" id="ENSGT01120000272592"/>
<reference evidence="1" key="3">
    <citation type="submission" date="2025-09" db="UniProtKB">
        <authorList>
            <consortium name="Ensembl"/>
        </authorList>
    </citation>
    <scope>IDENTIFICATION</scope>
</reference>
<reference evidence="1" key="2">
    <citation type="submission" date="2025-08" db="UniProtKB">
        <authorList>
            <consortium name="Ensembl"/>
        </authorList>
    </citation>
    <scope>IDENTIFICATION</scope>
</reference>
<keyword evidence="2" id="KW-1185">Reference proteome</keyword>
<proteinExistence type="predicted"/>
<evidence type="ECO:0000313" key="1">
    <source>
        <dbReference type="Ensembl" id="ENSPNAP00000017411.1"/>
    </source>
</evidence>
<dbReference type="Proteomes" id="UP001501920">
    <property type="component" value="Chromosome 18"/>
</dbReference>
<dbReference type="AlphaFoldDB" id="A0A3B4D2W0"/>
<organism evidence="1 2">
    <name type="scientific">Pygocentrus nattereri</name>
    <name type="common">Red-bellied piranha</name>
    <dbReference type="NCBI Taxonomy" id="42514"/>
    <lineage>
        <taxon>Eukaryota</taxon>
        <taxon>Metazoa</taxon>
        <taxon>Chordata</taxon>
        <taxon>Craniata</taxon>
        <taxon>Vertebrata</taxon>
        <taxon>Euteleostomi</taxon>
        <taxon>Actinopterygii</taxon>
        <taxon>Neopterygii</taxon>
        <taxon>Teleostei</taxon>
        <taxon>Ostariophysi</taxon>
        <taxon>Characiformes</taxon>
        <taxon>Characoidei</taxon>
        <taxon>Pygocentrus</taxon>
    </lineage>
</organism>
<evidence type="ECO:0000313" key="2">
    <source>
        <dbReference type="Proteomes" id="UP001501920"/>
    </source>
</evidence>
<accession>A0A3B4D2W0</accession>
<dbReference type="Ensembl" id="ENSPNAT00000026193.2">
    <property type="protein sequence ID" value="ENSPNAP00000017411.1"/>
    <property type="gene ID" value="ENSPNAG00000023672.2"/>
</dbReference>
<reference evidence="1 2" key="1">
    <citation type="submission" date="2020-10" db="EMBL/GenBank/DDBJ databases">
        <title>Pygocentrus nattereri (red-bellied piranha) genome, fPygNat1, primary haplotype.</title>
        <authorList>
            <person name="Myers G."/>
            <person name="Meyer A."/>
            <person name="Karagic N."/>
            <person name="Pippel M."/>
            <person name="Winkler S."/>
            <person name="Tracey A."/>
            <person name="Wood J."/>
            <person name="Formenti G."/>
            <person name="Howe K."/>
            <person name="Fedrigo O."/>
            <person name="Jarvis E.D."/>
        </authorList>
    </citation>
    <scope>NUCLEOTIDE SEQUENCE [LARGE SCALE GENOMIC DNA]</scope>
</reference>
<sequence>MGSTLKIVPDFSGLPPSTAVRINRNALRFSRSRGLFKTRSGSLVPSLFMSTFKTKQSLGLRM</sequence>
<dbReference type="OMA" id="RRNASCF"/>